<dbReference type="CDD" id="cd01335">
    <property type="entry name" value="Radical_SAM"/>
    <property type="match status" value="1"/>
</dbReference>
<dbReference type="Gene3D" id="3.20.20.70">
    <property type="entry name" value="Aldolase class I"/>
    <property type="match status" value="1"/>
</dbReference>
<dbReference type="PANTHER" id="PTHR13932">
    <property type="entry name" value="COPROPORPHYRINIGEN III OXIDASE"/>
    <property type="match status" value="1"/>
</dbReference>
<dbReference type="GO" id="GO:0006779">
    <property type="term" value="P:porphyrin-containing compound biosynthetic process"/>
    <property type="evidence" value="ECO:0007669"/>
    <property type="project" value="InterPro"/>
</dbReference>
<sequence>MPSALPEGTSAPADGSLPAVAVAEIDGAGRAELGFYVHVPFCRVRCGYCDFNTYTADELGDLPGASRATYADAVVAEVRQARRVLGERDLPVQTVFFGGGTPTLLPAEDLTRVVAAIRDEFGLVADAEVTTEANPDSVDPASLERLRAGGINRISLGMQSAVPHVLEVLDRTHDPARVPQAVRWAREAGFEQLSLDLIYGTPGESAADWQVSLDAALACEPDHLSAYALIVEEGTALARRIRRGELPGGQGPDDDDQADKYLATDAALEAAGLRWYEVSNWARDDASACRHNLQYWTGAHWWGAGPGAHSHVGGVRWWNVRHPAAYAARIGAGASPAQAREVLDQETRRVERVLLETRLRAGLPVAVLDDAGRAALGPLVERGLVESDALVGDRVVLTLTGRLLADAVVRDLLS</sequence>
<dbReference type="SMART" id="SM00729">
    <property type="entry name" value="Elp3"/>
    <property type="match status" value="1"/>
</dbReference>
<keyword evidence="12" id="KW-1185">Reference proteome</keyword>
<keyword evidence="9" id="KW-0963">Cytoplasm</keyword>
<accession>A0A7G9RCM8</accession>
<dbReference type="Proteomes" id="UP000515947">
    <property type="component" value="Chromosome"/>
</dbReference>
<dbReference type="GO" id="GO:0046872">
    <property type="term" value="F:metal ion binding"/>
    <property type="evidence" value="ECO:0007669"/>
    <property type="project" value="UniProtKB-UniRule"/>
</dbReference>
<dbReference type="SFLD" id="SFLDF00562">
    <property type="entry name" value="HemN-like__clustered_with_heat"/>
    <property type="match status" value="1"/>
</dbReference>
<dbReference type="SFLD" id="SFLDG01082">
    <property type="entry name" value="B12-binding_domain_containing"/>
    <property type="match status" value="1"/>
</dbReference>
<keyword evidence="5 9" id="KW-0479">Metal-binding</keyword>
<dbReference type="Pfam" id="PF04055">
    <property type="entry name" value="Radical_SAM"/>
    <property type="match status" value="1"/>
</dbReference>
<organism evidence="11 12">
    <name type="scientific">Nocardioides mesophilus</name>
    <dbReference type="NCBI Taxonomy" id="433659"/>
    <lineage>
        <taxon>Bacteria</taxon>
        <taxon>Bacillati</taxon>
        <taxon>Actinomycetota</taxon>
        <taxon>Actinomycetes</taxon>
        <taxon>Propionibacteriales</taxon>
        <taxon>Nocardioidaceae</taxon>
        <taxon>Nocardioides</taxon>
    </lineage>
</organism>
<dbReference type="InterPro" id="IPR013785">
    <property type="entry name" value="Aldolase_TIM"/>
</dbReference>
<reference evidence="11 12" key="1">
    <citation type="submission" date="2020-08" db="EMBL/GenBank/DDBJ databases">
        <title>Genome sequence of Nocardioides mesophilus KACC 16243T.</title>
        <authorList>
            <person name="Hyun D.-W."/>
            <person name="Bae J.-W."/>
        </authorList>
    </citation>
    <scope>NUCLEOTIDE SEQUENCE [LARGE SCALE GENOMIC DNA]</scope>
    <source>
        <strain evidence="11 12">KACC 16243</strain>
    </source>
</reference>
<comment type="function">
    <text evidence="9">Probably acts as a heme chaperone, transferring heme to an unknown acceptor. Binds one molecule of heme per monomer, possibly covalently. Binds 1 [4Fe-4S] cluster. The cluster is coordinated with 3 cysteines and an exchangeable S-adenosyl-L-methionine.</text>
</comment>
<dbReference type="PROSITE" id="PS51918">
    <property type="entry name" value="RADICAL_SAM"/>
    <property type="match status" value="1"/>
</dbReference>
<dbReference type="EMBL" id="CP060713">
    <property type="protein sequence ID" value="QNN53353.1"/>
    <property type="molecule type" value="Genomic_DNA"/>
</dbReference>
<keyword evidence="4 9" id="KW-0949">S-adenosyl-L-methionine</keyword>
<evidence type="ECO:0000256" key="7">
    <source>
        <dbReference type="ARBA" id="ARBA00023014"/>
    </source>
</evidence>
<dbReference type="InterPro" id="IPR006638">
    <property type="entry name" value="Elp3/MiaA/NifB-like_rSAM"/>
</dbReference>
<dbReference type="InterPro" id="IPR007197">
    <property type="entry name" value="rSAM"/>
</dbReference>
<evidence type="ECO:0000256" key="5">
    <source>
        <dbReference type="ARBA" id="ARBA00022723"/>
    </source>
</evidence>
<evidence type="ECO:0000256" key="1">
    <source>
        <dbReference type="ARBA" id="ARBA00006100"/>
    </source>
</evidence>
<evidence type="ECO:0000256" key="8">
    <source>
        <dbReference type="ARBA" id="ARBA00023186"/>
    </source>
</evidence>
<evidence type="ECO:0000256" key="2">
    <source>
        <dbReference type="ARBA" id="ARBA00017228"/>
    </source>
</evidence>
<feature type="domain" description="Radical SAM core" evidence="10">
    <location>
        <begin position="27"/>
        <end position="274"/>
    </location>
</feature>
<dbReference type="SFLD" id="SFLDG01065">
    <property type="entry name" value="anaerobic_coproporphyrinogen-I"/>
    <property type="match status" value="1"/>
</dbReference>
<dbReference type="SFLD" id="SFLDF00288">
    <property type="entry name" value="HemN-like__clustered_with_nucl"/>
    <property type="match status" value="1"/>
</dbReference>
<dbReference type="KEGG" id="nmes:H9L09_02470"/>
<dbReference type="NCBIfam" id="TIGR00539">
    <property type="entry name" value="hemN_rel"/>
    <property type="match status" value="1"/>
</dbReference>
<dbReference type="GO" id="GO:0051539">
    <property type="term" value="F:4 iron, 4 sulfur cluster binding"/>
    <property type="evidence" value="ECO:0007669"/>
    <property type="project" value="UniProtKB-UniRule"/>
</dbReference>
<keyword evidence="9" id="KW-0004">4Fe-4S</keyword>
<dbReference type="InterPro" id="IPR004559">
    <property type="entry name" value="HemW-like"/>
</dbReference>
<evidence type="ECO:0000256" key="3">
    <source>
        <dbReference type="ARBA" id="ARBA00022617"/>
    </source>
</evidence>
<dbReference type="SFLD" id="SFLDS00029">
    <property type="entry name" value="Radical_SAM"/>
    <property type="match status" value="1"/>
</dbReference>
<evidence type="ECO:0000313" key="11">
    <source>
        <dbReference type="EMBL" id="QNN53353.1"/>
    </source>
</evidence>
<dbReference type="GO" id="GO:0004109">
    <property type="term" value="F:coproporphyrinogen oxidase activity"/>
    <property type="evidence" value="ECO:0007669"/>
    <property type="project" value="InterPro"/>
</dbReference>
<name>A0A7G9RCM8_9ACTN</name>
<protein>
    <recommendedName>
        <fullName evidence="2 9">Heme chaperone HemW</fullName>
    </recommendedName>
</protein>
<evidence type="ECO:0000256" key="9">
    <source>
        <dbReference type="RuleBase" id="RU364116"/>
    </source>
</evidence>
<evidence type="ECO:0000259" key="10">
    <source>
        <dbReference type="PROSITE" id="PS51918"/>
    </source>
</evidence>
<gene>
    <name evidence="11" type="ORF">H9L09_02470</name>
</gene>
<keyword evidence="8 9" id="KW-0143">Chaperone</keyword>
<dbReference type="AlphaFoldDB" id="A0A7G9RCM8"/>
<keyword evidence="6 9" id="KW-0408">Iron</keyword>
<dbReference type="InterPro" id="IPR034505">
    <property type="entry name" value="Coproporphyrinogen-III_oxidase"/>
</dbReference>
<keyword evidence="7 9" id="KW-0411">Iron-sulfur</keyword>
<evidence type="ECO:0000313" key="12">
    <source>
        <dbReference type="Proteomes" id="UP000515947"/>
    </source>
</evidence>
<dbReference type="SUPFAM" id="SSF102114">
    <property type="entry name" value="Radical SAM enzymes"/>
    <property type="match status" value="1"/>
</dbReference>
<comment type="similarity">
    <text evidence="1">Belongs to the anaerobic coproporphyrinogen-III oxidase family. HemW subfamily.</text>
</comment>
<evidence type="ECO:0000256" key="6">
    <source>
        <dbReference type="ARBA" id="ARBA00023004"/>
    </source>
</evidence>
<dbReference type="PANTHER" id="PTHR13932:SF5">
    <property type="entry name" value="RADICAL S-ADENOSYL METHIONINE DOMAIN-CONTAINING PROTEIN 1, MITOCHONDRIAL"/>
    <property type="match status" value="1"/>
</dbReference>
<comment type="subcellular location">
    <subcellularLocation>
        <location evidence="9">Cytoplasm</location>
    </subcellularLocation>
</comment>
<keyword evidence="3 9" id="KW-0349">Heme</keyword>
<evidence type="ECO:0000256" key="4">
    <source>
        <dbReference type="ARBA" id="ARBA00022691"/>
    </source>
</evidence>
<dbReference type="RefSeq" id="WP_187579195.1">
    <property type="nucleotide sequence ID" value="NZ_CP060713.1"/>
</dbReference>
<dbReference type="GO" id="GO:0005737">
    <property type="term" value="C:cytoplasm"/>
    <property type="evidence" value="ECO:0007669"/>
    <property type="project" value="UniProtKB-SubCell"/>
</dbReference>
<proteinExistence type="inferred from homology"/>
<dbReference type="InterPro" id="IPR058240">
    <property type="entry name" value="rSAM_sf"/>
</dbReference>